<organism evidence="3 5">
    <name type="scientific">Agrobacterium larrymoorei</name>
    <dbReference type="NCBI Taxonomy" id="160699"/>
    <lineage>
        <taxon>Bacteria</taxon>
        <taxon>Pseudomonadati</taxon>
        <taxon>Pseudomonadota</taxon>
        <taxon>Alphaproteobacteria</taxon>
        <taxon>Hyphomicrobiales</taxon>
        <taxon>Rhizobiaceae</taxon>
        <taxon>Rhizobium/Agrobacterium group</taxon>
        <taxon>Agrobacterium</taxon>
    </lineage>
</organism>
<accession>A0A4D7DN42</accession>
<comment type="similarity">
    <text evidence="1">Belongs to the RelE toxin family.</text>
</comment>
<dbReference type="OrthoDB" id="8369899at2"/>
<evidence type="ECO:0000256" key="2">
    <source>
        <dbReference type="ARBA" id="ARBA00022649"/>
    </source>
</evidence>
<dbReference type="AlphaFoldDB" id="A0A4D7DN42"/>
<dbReference type="PANTHER" id="PTHR33755">
    <property type="entry name" value="TOXIN PARE1-RELATED"/>
    <property type="match status" value="1"/>
</dbReference>
<gene>
    <name evidence="3" type="ORF">CFBP5473_07710</name>
    <name evidence="4" type="ORF">J5285_11995</name>
</gene>
<dbReference type="Proteomes" id="UP000826513">
    <property type="component" value="Chromosome 1"/>
</dbReference>
<dbReference type="RefSeq" id="WP_027673251.1">
    <property type="nucleotide sequence ID" value="NZ_CP039691.1"/>
</dbReference>
<name>A0A4D7DN42_9HYPH</name>
<evidence type="ECO:0000313" key="4">
    <source>
        <dbReference type="EMBL" id="QYA06743.1"/>
    </source>
</evidence>
<keyword evidence="6" id="KW-1185">Reference proteome</keyword>
<dbReference type="InterPro" id="IPR051803">
    <property type="entry name" value="TA_system_RelE-like_toxin"/>
</dbReference>
<dbReference type="Gene3D" id="3.30.2310.20">
    <property type="entry name" value="RelE-like"/>
    <property type="match status" value="1"/>
</dbReference>
<dbReference type="EMBL" id="CP039691">
    <property type="protein sequence ID" value="QCI97811.1"/>
    <property type="molecule type" value="Genomic_DNA"/>
</dbReference>
<proteinExistence type="inferred from homology"/>
<protein>
    <submittedName>
        <fullName evidence="3">Type II toxin-antitoxin system RelE/ParE family toxin</fullName>
    </submittedName>
</protein>
<dbReference type="InterPro" id="IPR007712">
    <property type="entry name" value="RelE/ParE_toxin"/>
</dbReference>
<evidence type="ECO:0000313" key="3">
    <source>
        <dbReference type="EMBL" id="QCI97811.1"/>
    </source>
</evidence>
<reference evidence="4 6" key="2">
    <citation type="submission" date="2021-03" db="EMBL/GenBank/DDBJ databases">
        <title>Rapid diversification of plasmids in a genus of pathogenic and nitrogen fixing bacteria.</title>
        <authorList>
            <person name="Weisberg A.J."/>
            <person name="Miller M."/>
            <person name="Ream W."/>
            <person name="Grunwald N.J."/>
            <person name="Chang J.H."/>
        </authorList>
    </citation>
    <scope>NUCLEOTIDE SEQUENCE [LARGE SCALE GENOMIC DNA]</scope>
    <source>
        <strain evidence="4 6">AF3.44</strain>
    </source>
</reference>
<evidence type="ECO:0000256" key="1">
    <source>
        <dbReference type="ARBA" id="ARBA00006226"/>
    </source>
</evidence>
<keyword evidence="2" id="KW-1277">Toxin-antitoxin system</keyword>
<sequence length="97" mass="11086">MDVHFTAKARDDLLKIGDFIAQESPIRAISFIDELEEKCLSIADAPKAFSLVPRYEAHGIRRRVHGNYLIFYRVEAERVVIIHVLHGALDYSDLFDG</sequence>
<dbReference type="EMBL" id="CP072167">
    <property type="protein sequence ID" value="QYA06743.1"/>
    <property type="molecule type" value="Genomic_DNA"/>
</dbReference>
<reference evidence="3 5" key="1">
    <citation type="submission" date="2019-04" db="EMBL/GenBank/DDBJ databases">
        <title>Complete genome sequence of Agrobacterium larrymoorei CFBP5473.</title>
        <authorList>
            <person name="Haryono M."/>
            <person name="Chou L."/>
            <person name="Lin Y.-C."/>
            <person name="Lai E.-M."/>
            <person name="Kuo C.-H."/>
        </authorList>
    </citation>
    <scope>NUCLEOTIDE SEQUENCE [LARGE SCALE GENOMIC DNA]</scope>
    <source>
        <strain evidence="3 5">CFBP5473</strain>
    </source>
</reference>
<dbReference type="InterPro" id="IPR035093">
    <property type="entry name" value="RelE/ParE_toxin_dom_sf"/>
</dbReference>
<dbReference type="STRING" id="1367849.GCA_000518585_00343"/>
<evidence type="ECO:0000313" key="5">
    <source>
        <dbReference type="Proteomes" id="UP000298545"/>
    </source>
</evidence>
<dbReference type="Pfam" id="PF05016">
    <property type="entry name" value="ParE_toxin"/>
    <property type="match status" value="1"/>
</dbReference>
<evidence type="ECO:0000313" key="6">
    <source>
        <dbReference type="Proteomes" id="UP000826513"/>
    </source>
</evidence>
<dbReference type="Proteomes" id="UP000298545">
    <property type="component" value="Chromosome circular"/>
</dbReference>
<dbReference type="PANTHER" id="PTHR33755:SF6">
    <property type="entry name" value="PLASMID STABILIZATION SYSTEM PROTEIN"/>
    <property type="match status" value="1"/>
</dbReference>
<dbReference type="KEGG" id="alf:CFBP5473_07710"/>